<organism evidence="2 3">
    <name type="scientific">Paroceanicella profunda</name>
    <dbReference type="NCBI Taxonomy" id="2579971"/>
    <lineage>
        <taxon>Bacteria</taxon>
        <taxon>Pseudomonadati</taxon>
        <taxon>Pseudomonadota</taxon>
        <taxon>Alphaproteobacteria</taxon>
        <taxon>Rhodobacterales</taxon>
        <taxon>Paracoccaceae</taxon>
        <taxon>Paroceanicella</taxon>
    </lineage>
</organism>
<accession>A0A5B8FIC5</accession>
<dbReference type="PANTHER" id="PTHR13887">
    <property type="entry name" value="GLUTATHIONE S-TRANSFERASE KAPPA"/>
    <property type="match status" value="1"/>
</dbReference>
<dbReference type="Gene3D" id="3.40.30.10">
    <property type="entry name" value="Glutaredoxin"/>
    <property type="match status" value="1"/>
</dbReference>
<dbReference type="Proteomes" id="UP000305888">
    <property type="component" value="Chromosome"/>
</dbReference>
<dbReference type="EMBL" id="CP040818">
    <property type="protein sequence ID" value="QDL92938.1"/>
    <property type="molecule type" value="Genomic_DNA"/>
</dbReference>
<dbReference type="SUPFAM" id="SSF52833">
    <property type="entry name" value="Thioredoxin-like"/>
    <property type="match status" value="1"/>
</dbReference>
<dbReference type="AlphaFoldDB" id="A0A5B8FIC5"/>
<gene>
    <name evidence="2" type="ORF">FDP22_14790</name>
</gene>
<dbReference type="PANTHER" id="PTHR13887:SF41">
    <property type="entry name" value="THIOREDOXIN SUPERFAMILY PROTEIN"/>
    <property type="match status" value="1"/>
</dbReference>
<protein>
    <submittedName>
        <fullName evidence="2">DsbA family oxidoreductase</fullName>
    </submittedName>
</protein>
<evidence type="ECO:0000259" key="1">
    <source>
        <dbReference type="Pfam" id="PF01323"/>
    </source>
</evidence>
<dbReference type="CDD" id="cd03024">
    <property type="entry name" value="DsbA_FrnE"/>
    <property type="match status" value="1"/>
</dbReference>
<reference evidence="2 3" key="1">
    <citation type="submission" date="2019-06" db="EMBL/GenBank/DDBJ databases">
        <title>Genome sequence of Rhodobacteraceae bacterium D4M1.</title>
        <authorList>
            <person name="Cao J."/>
        </authorList>
    </citation>
    <scope>NUCLEOTIDE SEQUENCE [LARGE SCALE GENOMIC DNA]</scope>
    <source>
        <strain evidence="2 3">D4M1</strain>
    </source>
</reference>
<dbReference type="InterPro" id="IPR001853">
    <property type="entry name" value="DSBA-like_thioredoxin_dom"/>
</dbReference>
<dbReference type="RefSeq" id="WP_138578241.1">
    <property type="nucleotide sequence ID" value="NZ_CP040818.1"/>
</dbReference>
<evidence type="ECO:0000313" key="2">
    <source>
        <dbReference type="EMBL" id="QDL92938.1"/>
    </source>
</evidence>
<keyword evidence="3" id="KW-1185">Reference proteome</keyword>
<feature type="domain" description="DSBA-like thioredoxin" evidence="1">
    <location>
        <begin position="3"/>
        <end position="202"/>
    </location>
</feature>
<dbReference type="GO" id="GO:0016491">
    <property type="term" value="F:oxidoreductase activity"/>
    <property type="evidence" value="ECO:0007669"/>
    <property type="project" value="InterPro"/>
</dbReference>
<dbReference type="Pfam" id="PF01323">
    <property type="entry name" value="DSBA"/>
    <property type="match status" value="1"/>
</dbReference>
<dbReference type="OrthoDB" id="9799122at2"/>
<name>A0A5B8FIC5_9RHOB</name>
<dbReference type="InterPro" id="IPR036249">
    <property type="entry name" value="Thioredoxin-like_sf"/>
</dbReference>
<sequence>MITLDIISDPICPWCYLGKAKLDRALDAAPDHPFDIRWRPFRLNPDMPPEGADRRAFMAAKFGAEQFEAMNRRLREAGAEVGIAFEFERITRTPDTTNCHRLIRWASVTGNQTLVVDQLFRRYFREGQDISELPVLVEIAEQAGMDGEVILRLLTGDTERAEIEKENATAREMGVTGVPTFLIGGKYVLQGAQESETWAQVIEQMRAMPMSSDEDETEDVP</sequence>
<evidence type="ECO:0000313" key="3">
    <source>
        <dbReference type="Proteomes" id="UP000305888"/>
    </source>
</evidence>
<dbReference type="KEGG" id="ppru:FDP22_14790"/>
<proteinExistence type="predicted"/>